<sequence>MKSYKDLEVYTTAFSLAEKVHKMSLKLPKYELYEQGSQIRRSSKSIKDNIVEGYGRRKYKADFIKFLIYAHASLLECISQLQMIEKLHDVNEVKMLLADYENLGGKLYNFIKYVEKDWKVNRN</sequence>
<dbReference type="eggNOG" id="ENOG5030B3K">
    <property type="taxonomic scope" value="Bacteria"/>
</dbReference>
<dbReference type="OrthoDB" id="9811959at2"/>
<dbReference type="InterPro" id="IPR012657">
    <property type="entry name" value="23S_rRNA-intervening_sequence"/>
</dbReference>
<keyword evidence="2" id="KW-1185">Reference proteome</keyword>
<organism evidence="1 2">
    <name type="scientific">Kordia algicida OT-1</name>
    <dbReference type="NCBI Taxonomy" id="391587"/>
    <lineage>
        <taxon>Bacteria</taxon>
        <taxon>Pseudomonadati</taxon>
        <taxon>Bacteroidota</taxon>
        <taxon>Flavobacteriia</taxon>
        <taxon>Flavobacteriales</taxon>
        <taxon>Flavobacteriaceae</taxon>
        <taxon>Kordia</taxon>
    </lineage>
</organism>
<dbReference type="InterPro" id="IPR036583">
    <property type="entry name" value="23S_rRNA_IVS_sf"/>
</dbReference>
<dbReference type="CDD" id="cd16377">
    <property type="entry name" value="23S_rRNA_IVP_like"/>
    <property type="match status" value="1"/>
</dbReference>
<dbReference type="NCBIfam" id="TIGR02436">
    <property type="entry name" value="four helix bundle protein"/>
    <property type="match status" value="1"/>
</dbReference>
<dbReference type="AlphaFoldDB" id="A9ED04"/>
<dbReference type="SUPFAM" id="SSF158446">
    <property type="entry name" value="IVS-encoded protein-like"/>
    <property type="match status" value="1"/>
</dbReference>
<dbReference type="PANTHER" id="PTHR38471">
    <property type="entry name" value="FOUR HELIX BUNDLE PROTEIN"/>
    <property type="match status" value="1"/>
</dbReference>
<dbReference type="EMBL" id="ABIB01000021">
    <property type="protein sequence ID" value="EDP94262.1"/>
    <property type="molecule type" value="Genomic_DNA"/>
</dbReference>
<dbReference type="STRING" id="391587.KAOT1_06262"/>
<dbReference type="PANTHER" id="PTHR38471:SF2">
    <property type="entry name" value="FOUR HELIX BUNDLE PROTEIN"/>
    <property type="match status" value="1"/>
</dbReference>
<dbReference type="Proteomes" id="UP000002945">
    <property type="component" value="Unassembled WGS sequence"/>
</dbReference>
<dbReference type="Gene3D" id="1.20.1440.60">
    <property type="entry name" value="23S rRNA-intervening sequence"/>
    <property type="match status" value="1"/>
</dbReference>
<evidence type="ECO:0000313" key="1">
    <source>
        <dbReference type="EMBL" id="EDP94262.1"/>
    </source>
</evidence>
<dbReference type="HOGENOM" id="CLU_129874_0_7_10"/>
<accession>A9ED04</accession>
<reference evidence="1 2" key="1">
    <citation type="journal article" date="2011" name="J. Bacteriol.">
        <title>Genome sequence of the algicidal bacterium Kordia algicida OT-1.</title>
        <authorList>
            <person name="Lee H.S."/>
            <person name="Kang S.G."/>
            <person name="Kwon K.K."/>
            <person name="Lee J.H."/>
            <person name="Kim S.J."/>
        </authorList>
    </citation>
    <scope>NUCLEOTIDE SEQUENCE [LARGE SCALE GENOMIC DNA]</scope>
    <source>
        <strain evidence="1 2">OT-1</strain>
    </source>
</reference>
<dbReference type="RefSeq" id="WP_007093821.1">
    <property type="nucleotide sequence ID" value="NZ_CP142125.1"/>
</dbReference>
<protein>
    <submittedName>
        <fullName evidence="1">Intervening sequence, 23S rRNA</fullName>
    </submittedName>
</protein>
<comment type="caution">
    <text evidence="1">The sequence shown here is derived from an EMBL/GenBank/DDBJ whole genome shotgun (WGS) entry which is preliminary data.</text>
</comment>
<gene>
    <name evidence="1" type="ORF">KAOT1_06262</name>
</gene>
<evidence type="ECO:0000313" key="2">
    <source>
        <dbReference type="Proteomes" id="UP000002945"/>
    </source>
</evidence>
<name>A9ED04_9FLAO</name>
<proteinExistence type="predicted"/>
<dbReference type="Pfam" id="PF05635">
    <property type="entry name" value="23S_rRNA_IVP"/>
    <property type="match status" value="1"/>
</dbReference>